<dbReference type="EMBL" id="JARBHB010000016">
    <property type="protein sequence ID" value="KAJ8866924.1"/>
    <property type="molecule type" value="Genomic_DNA"/>
</dbReference>
<accession>A0ABQ9G7B1</accession>
<comment type="caution">
    <text evidence="2">The sequence shown here is derived from an EMBL/GenBank/DDBJ whole genome shotgun (WGS) entry which is preliminary data.</text>
</comment>
<organism evidence="2 3">
    <name type="scientific">Dryococelus australis</name>
    <dbReference type="NCBI Taxonomy" id="614101"/>
    <lineage>
        <taxon>Eukaryota</taxon>
        <taxon>Metazoa</taxon>
        <taxon>Ecdysozoa</taxon>
        <taxon>Arthropoda</taxon>
        <taxon>Hexapoda</taxon>
        <taxon>Insecta</taxon>
        <taxon>Pterygota</taxon>
        <taxon>Neoptera</taxon>
        <taxon>Polyneoptera</taxon>
        <taxon>Phasmatodea</taxon>
        <taxon>Verophasmatodea</taxon>
        <taxon>Anareolatae</taxon>
        <taxon>Phasmatidae</taxon>
        <taxon>Eurycanthinae</taxon>
        <taxon>Dryococelus</taxon>
    </lineage>
</organism>
<sequence length="100" mass="10788">MNRGPGVAAKILPRECSSVATSDDNITVVRLMDNKGVHTISSFAGAEPEKANNAKVPFVTLKASIAHTLIVLGRTDAKKRGRPSSSEIQNYQERGSWPLQ</sequence>
<proteinExistence type="predicted"/>
<evidence type="ECO:0000313" key="3">
    <source>
        <dbReference type="Proteomes" id="UP001159363"/>
    </source>
</evidence>
<dbReference type="Proteomes" id="UP001159363">
    <property type="component" value="Chromosome 15"/>
</dbReference>
<keyword evidence="3" id="KW-1185">Reference proteome</keyword>
<feature type="region of interest" description="Disordered" evidence="1">
    <location>
        <begin position="75"/>
        <end position="100"/>
    </location>
</feature>
<evidence type="ECO:0000256" key="1">
    <source>
        <dbReference type="SAM" id="MobiDB-lite"/>
    </source>
</evidence>
<feature type="compositionally biased region" description="Polar residues" evidence="1">
    <location>
        <begin position="83"/>
        <end position="100"/>
    </location>
</feature>
<name>A0ABQ9G7B1_9NEOP</name>
<gene>
    <name evidence="2" type="ORF">PR048_032786</name>
</gene>
<evidence type="ECO:0000313" key="2">
    <source>
        <dbReference type="EMBL" id="KAJ8866924.1"/>
    </source>
</evidence>
<protein>
    <submittedName>
        <fullName evidence="2">Uncharacterized protein</fullName>
    </submittedName>
</protein>
<reference evidence="2 3" key="1">
    <citation type="submission" date="2023-02" db="EMBL/GenBank/DDBJ databases">
        <title>LHISI_Scaffold_Assembly.</title>
        <authorList>
            <person name="Stuart O.P."/>
            <person name="Cleave R."/>
            <person name="Magrath M.J.L."/>
            <person name="Mikheyev A.S."/>
        </authorList>
    </citation>
    <scope>NUCLEOTIDE SEQUENCE [LARGE SCALE GENOMIC DNA]</scope>
    <source>
        <strain evidence="2">Daus_M_001</strain>
        <tissue evidence="2">Leg muscle</tissue>
    </source>
</reference>